<reference evidence="2 3" key="1">
    <citation type="submission" date="2021-05" db="EMBL/GenBank/DDBJ databases">
        <title>Ornithinibacillus massiliensis sp. nov.</title>
        <authorList>
            <person name="Iwaza R."/>
            <person name="Lagier J.-C."/>
            <person name="Raoult D."/>
        </authorList>
    </citation>
    <scope>NUCLEOTIDE SEQUENCE [LARGE SCALE GENOMIC DNA]</scope>
    <source>
        <strain evidence="2 3">Marseille-P3601</strain>
    </source>
</reference>
<evidence type="ECO:0000313" key="3">
    <source>
        <dbReference type="Proteomes" id="UP000681870"/>
    </source>
</evidence>
<dbReference type="RefSeq" id="WP_211741451.1">
    <property type="nucleotide sequence ID" value="NZ_JAGXBY010000002.1"/>
</dbReference>
<proteinExistence type="predicted"/>
<dbReference type="Proteomes" id="UP000681870">
    <property type="component" value="Unassembled WGS sequence"/>
</dbReference>
<organism evidence="2 3">
    <name type="scientific">Ornithinibacillus massiliensis</name>
    <dbReference type="NCBI Taxonomy" id="1944633"/>
    <lineage>
        <taxon>Bacteria</taxon>
        <taxon>Bacillati</taxon>
        <taxon>Bacillota</taxon>
        <taxon>Bacilli</taxon>
        <taxon>Bacillales</taxon>
        <taxon>Bacillaceae</taxon>
        <taxon>Ornithinibacillus</taxon>
    </lineage>
</organism>
<keyword evidence="3" id="KW-1185">Reference proteome</keyword>
<evidence type="ECO:0000256" key="1">
    <source>
        <dbReference type="SAM" id="Coils"/>
    </source>
</evidence>
<accession>A0ABS5MCV6</accession>
<feature type="coiled-coil region" evidence="1">
    <location>
        <begin position="2"/>
        <end position="54"/>
    </location>
</feature>
<name>A0ABS5MCV6_9BACI</name>
<gene>
    <name evidence="2" type="ORF">KGF86_06935</name>
</gene>
<comment type="caution">
    <text evidence="2">The sequence shown here is derived from an EMBL/GenBank/DDBJ whole genome shotgun (WGS) entry which is preliminary data.</text>
</comment>
<protein>
    <submittedName>
        <fullName evidence="2">Uncharacterized protein</fullName>
    </submittedName>
</protein>
<dbReference type="EMBL" id="JAGXBY010000002">
    <property type="protein sequence ID" value="MBS3679942.1"/>
    <property type="molecule type" value="Genomic_DNA"/>
</dbReference>
<keyword evidence="1" id="KW-0175">Coiled coil</keyword>
<evidence type="ECO:0000313" key="2">
    <source>
        <dbReference type="EMBL" id="MBS3679942.1"/>
    </source>
</evidence>
<sequence length="62" mass="7282">MENQKERTLAESINKLVDVERENYDRSVISLYKLEQINKKIETMSQLVKETSEIARQVGVKK</sequence>